<feature type="binding site" evidence="15">
    <location>
        <position position="479"/>
    </location>
    <ligand>
        <name>Mg(2+)</name>
        <dbReference type="ChEBI" id="CHEBI:18420"/>
        <note>shared with alpha subunit</note>
    </ligand>
</feature>
<dbReference type="Pfam" id="PF01588">
    <property type="entry name" value="tRNA_bind"/>
    <property type="match status" value="1"/>
</dbReference>
<dbReference type="FunFam" id="3.50.40.10:FF:000001">
    <property type="entry name" value="Phenylalanine--tRNA ligase beta subunit"/>
    <property type="match status" value="1"/>
</dbReference>
<comment type="subunit">
    <text evidence="3 15">Tetramer of two alpha and two beta subunits.</text>
</comment>
<dbReference type="GO" id="GO:0005524">
    <property type="term" value="F:ATP binding"/>
    <property type="evidence" value="ECO:0007669"/>
    <property type="project" value="UniProtKB-UniRule"/>
</dbReference>
<dbReference type="InterPro" id="IPR002547">
    <property type="entry name" value="tRNA-bd_dom"/>
</dbReference>
<dbReference type="Gene3D" id="2.40.50.140">
    <property type="entry name" value="Nucleic acid-binding proteins"/>
    <property type="match status" value="1"/>
</dbReference>
<dbReference type="CDD" id="cd00769">
    <property type="entry name" value="PheRS_beta_core"/>
    <property type="match status" value="1"/>
</dbReference>
<dbReference type="SUPFAM" id="SSF55681">
    <property type="entry name" value="Class II aaRS and biotin synthetases"/>
    <property type="match status" value="1"/>
</dbReference>
<dbReference type="SUPFAM" id="SSF46955">
    <property type="entry name" value="Putative DNA-binding domain"/>
    <property type="match status" value="1"/>
</dbReference>
<evidence type="ECO:0000259" key="18">
    <source>
        <dbReference type="PROSITE" id="PS51447"/>
    </source>
</evidence>
<dbReference type="KEGG" id="ada:A5CPEGH6_22550"/>
<dbReference type="Pfam" id="PF03147">
    <property type="entry name" value="FDX-ACB"/>
    <property type="match status" value="1"/>
</dbReference>
<dbReference type="HAMAP" id="MF_00283">
    <property type="entry name" value="Phe_tRNA_synth_beta1"/>
    <property type="match status" value="1"/>
</dbReference>
<dbReference type="Gene3D" id="3.30.56.10">
    <property type="match status" value="2"/>
</dbReference>
<dbReference type="Pfam" id="PF17759">
    <property type="entry name" value="tRNA_synthFbeta"/>
    <property type="match status" value="1"/>
</dbReference>
<dbReference type="PANTHER" id="PTHR10947">
    <property type="entry name" value="PHENYLALANYL-TRNA SYNTHETASE BETA CHAIN AND LEUCINE-RICH REPEAT-CONTAINING PROTEIN 47"/>
    <property type="match status" value="1"/>
</dbReference>
<keyword evidence="21" id="KW-1185">Reference proteome</keyword>
<evidence type="ECO:0000259" key="17">
    <source>
        <dbReference type="PROSITE" id="PS50886"/>
    </source>
</evidence>
<keyword evidence="6 15" id="KW-0436">Ligase</keyword>
<feature type="domain" description="TRNA-binding" evidence="17">
    <location>
        <begin position="42"/>
        <end position="156"/>
    </location>
</feature>
<feature type="domain" description="B5" evidence="19">
    <location>
        <begin position="415"/>
        <end position="492"/>
    </location>
</feature>
<reference evidence="21" key="1">
    <citation type="submission" date="2019-06" db="EMBL/GenBank/DDBJ databases">
        <title>Alistipes onderdonkii subsp. vulgaris subsp. nov., Alistipes dispar sp. nov. and Alistipes communis sp. nov., isolated from human faeces, and creation of Alistipes onderdonkii subsp. onderdonkii subsp. nov.</title>
        <authorList>
            <person name="Sakamoto M."/>
            <person name="Ikeyama N."/>
            <person name="Ogata Y."/>
            <person name="Suda W."/>
            <person name="Iino T."/>
            <person name="Hattori M."/>
            <person name="Ohkuma M."/>
        </authorList>
    </citation>
    <scope>NUCLEOTIDE SEQUENCE [LARGE SCALE GENOMIC DNA]</scope>
    <source>
        <strain evidence="21">5CPEGH6</strain>
    </source>
</reference>
<dbReference type="EC" id="6.1.1.20" evidence="15"/>
<evidence type="ECO:0000259" key="19">
    <source>
        <dbReference type="PROSITE" id="PS51483"/>
    </source>
</evidence>
<dbReference type="InterPro" id="IPR005121">
    <property type="entry name" value="Fdx_antiC-bd"/>
</dbReference>
<evidence type="ECO:0000256" key="1">
    <source>
        <dbReference type="ARBA" id="ARBA00004496"/>
    </source>
</evidence>
<evidence type="ECO:0000256" key="6">
    <source>
        <dbReference type="ARBA" id="ARBA00022598"/>
    </source>
</evidence>
<evidence type="ECO:0000256" key="4">
    <source>
        <dbReference type="ARBA" id="ARBA00022490"/>
    </source>
</evidence>
<keyword evidence="4 15" id="KW-0963">Cytoplasm</keyword>
<keyword evidence="10 15" id="KW-0460">Magnesium</keyword>
<dbReference type="InterPro" id="IPR045864">
    <property type="entry name" value="aa-tRNA-synth_II/BPL/LPL"/>
</dbReference>
<comment type="similarity">
    <text evidence="2 15">Belongs to the phenylalanyl-tRNA synthetase beta subunit family. Type 1 subfamily.</text>
</comment>
<comment type="cofactor">
    <cofactor evidence="15">
        <name>Mg(2+)</name>
        <dbReference type="ChEBI" id="CHEBI:18420"/>
    </cofactor>
    <text evidence="15">Binds 2 magnesium ions per tetramer.</text>
</comment>
<dbReference type="InterPro" id="IPR005146">
    <property type="entry name" value="B3/B4_tRNA-bd"/>
</dbReference>
<evidence type="ECO:0000256" key="13">
    <source>
        <dbReference type="ARBA" id="ARBA00023146"/>
    </source>
</evidence>
<evidence type="ECO:0000256" key="15">
    <source>
        <dbReference type="HAMAP-Rule" id="MF_00283"/>
    </source>
</evidence>
<dbReference type="SUPFAM" id="SSF56037">
    <property type="entry name" value="PheT/TilS domain"/>
    <property type="match status" value="1"/>
</dbReference>
<dbReference type="Proteomes" id="UP000319374">
    <property type="component" value="Chromosome"/>
</dbReference>
<dbReference type="GO" id="GO:0000287">
    <property type="term" value="F:magnesium ion binding"/>
    <property type="evidence" value="ECO:0007669"/>
    <property type="project" value="UniProtKB-UniRule"/>
</dbReference>
<dbReference type="SMART" id="SM00874">
    <property type="entry name" value="B5"/>
    <property type="match status" value="1"/>
</dbReference>
<evidence type="ECO:0000313" key="20">
    <source>
        <dbReference type="EMBL" id="BBL07617.1"/>
    </source>
</evidence>
<evidence type="ECO:0000256" key="2">
    <source>
        <dbReference type="ARBA" id="ARBA00008653"/>
    </source>
</evidence>
<evidence type="ECO:0000256" key="12">
    <source>
        <dbReference type="ARBA" id="ARBA00022917"/>
    </source>
</evidence>
<name>A0A4Y1X2S2_9BACT</name>
<organism evidence="20 21">
    <name type="scientific">Alistipes dispar</name>
    <dbReference type="NCBI Taxonomy" id="2585119"/>
    <lineage>
        <taxon>Bacteria</taxon>
        <taxon>Pseudomonadati</taxon>
        <taxon>Bacteroidota</taxon>
        <taxon>Bacteroidia</taxon>
        <taxon>Bacteroidales</taxon>
        <taxon>Rikenellaceae</taxon>
        <taxon>Alistipes</taxon>
    </lineage>
</organism>
<dbReference type="Gene3D" id="3.30.70.380">
    <property type="entry name" value="Ferrodoxin-fold anticodon-binding domain"/>
    <property type="match status" value="1"/>
</dbReference>
<dbReference type="Pfam" id="PF03484">
    <property type="entry name" value="B5"/>
    <property type="match status" value="1"/>
</dbReference>
<evidence type="ECO:0000256" key="9">
    <source>
        <dbReference type="ARBA" id="ARBA00022840"/>
    </source>
</evidence>
<accession>A0A4Y1X2S2</accession>
<evidence type="ECO:0000256" key="10">
    <source>
        <dbReference type="ARBA" id="ARBA00022842"/>
    </source>
</evidence>
<dbReference type="FunFam" id="2.40.50.140:FF:000045">
    <property type="entry name" value="Phenylalanine--tRNA ligase beta subunit"/>
    <property type="match status" value="1"/>
</dbReference>
<evidence type="ECO:0000256" key="3">
    <source>
        <dbReference type="ARBA" id="ARBA00011209"/>
    </source>
</evidence>
<dbReference type="EMBL" id="AP019736">
    <property type="protein sequence ID" value="BBL07617.1"/>
    <property type="molecule type" value="Genomic_DNA"/>
</dbReference>
<feature type="domain" description="FDX-ACB" evidence="18">
    <location>
        <begin position="728"/>
        <end position="821"/>
    </location>
</feature>
<keyword evidence="12 15" id="KW-0648">Protein biosynthesis</keyword>
<dbReference type="CDD" id="cd02796">
    <property type="entry name" value="tRNA_bind_bactPheRS"/>
    <property type="match status" value="1"/>
</dbReference>
<evidence type="ECO:0000256" key="5">
    <source>
        <dbReference type="ARBA" id="ARBA00022555"/>
    </source>
</evidence>
<dbReference type="OrthoDB" id="9805455at2"/>
<dbReference type="GO" id="GO:0009328">
    <property type="term" value="C:phenylalanine-tRNA ligase complex"/>
    <property type="evidence" value="ECO:0007669"/>
    <property type="project" value="TreeGrafter"/>
</dbReference>
<keyword evidence="7 15" id="KW-0479">Metal-binding</keyword>
<dbReference type="Gene3D" id="3.50.40.10">
    <property type="entry name" value="Phenylalanyl-trna Synthetase, Chain B, domain 3"/>
    <property type="match status" value="1"/>
</dbReference>
<dbReference type="InterPro" id="IPR012340">
    <property type="entry name" value="NA-bd_OB-fold"/>
</dbReference>
<feature type="binding site" evidence="15">
    <location>
        <position position="476"/>
    </location>
    <ligand>
        <name>Mg(2+)</name>
        <dbReference type="ChEBI" id="CHEBI:18420"/>
        <note>shared with alpha subunit</note>
    </ligand>
</feature>
<dbReference type="Gene3D" id="3.30.930.10">
    <property type="entry name" value="Bira Bifunctional Protein, Domain 2"/>
    <property type="match status" value="1"/>
</dbReference>
<dbReference type="PROSITE" id="PS51447">
    <property type="entry name" value="FDX_ACB"/>
    <property type="match status" value="1"/>
</dbReference>
<evidence type="ECO:0000256" key="11">
    <source>
        <dbReference type="ARBA" id="ARBA00022884"/>
    </source>
</evidence>
<comment type="catalytic activity">
    <reaction evidence="14 15">
        <text>tRNA(Phe) + L-phenylalanine + ATP = L-phenylalanyl-tRNA(Phe) + AMP + diphosphate + H(+)</text>
        <dbReference type="Rhea" id="RHEA:19413"/>
        <dbReference type="Rhea" id="RHEA-COMP:9668"/>
        <dbReference type="Rhea" id="RHEA-COMP:9699"/>
        <dbReference type="ChEBI" id="CHEBI:15378"/>
        <dbReference type="ChEBI" id="CHEBI:30616"/>
        <dbReference type="ChEBI" id="CHEBI:33019"/>
        <dbReference type="ChEBI" id="CHEBI:58095"/>
        <dbReference type="ChEBI" id="CHEBI:78442"/>
        <dbReference type="ChEBI" id="CHEBI:78531"/>
        <dbReference type="ChEBI" id="CHEBI:456215"/>
        <dbReference type="EC" id="6.1.1.20"/>
    </reaction>
</comment>
<dbReference type="GeneID" id="98674243"/>
<dbReference type="GO" id="GO:0000049">
    <property type="term" value="F:tRNA binding"/>
    <property type="evidence" value="ECO:0007669"/>
    <property type="project" value="UniProtKB-UniRule"/>
</dbReference>
<keyword evidence="8 15" id="KW-0547">Nucleotide-binding</keyword>
<protein>
    <recommendedName>
        <fullName evidence="15">Phenylalanine--tRNA ligase beta subunit</fullName>
        <ecNumber evidence="15">6.1.1.20</ecNumber>
    </recommendedName>
    <alternativeName>
        <fullName evidence="15">Phenylalanyl-tRNA synthetase beta subunit</fullName>
        <shortName evidence="15">PheRS</shortName>
    </alternativeName>
</protein>
<dbReference type="PROSITE" id="PS51483">
    <property type="entry name" value="B5"/>
    <property type="match status" value="1"/>
</dbReference>
<dbReference type="GO" id="GO:0006432">
    <property type="term" value="P:phenylalanyl-tRNA aminoacylation"/>
    <property type="evidence" value="ECO:0007669"/>
    <property type="project" value="UniProtKB-UniRule"/>
</dbReference>
<dbReference type="SMART" id="SM00896">
    <property type="entry name" value="FDX-ACB"/>
    <property type="match status" value="1"/>
</dbReference>
<dbReference type="RefSeq" id="WP_141429773.1">
    <property type="nucleotide sequence ID" value="NZ_AP019736.1"/>
</dbReference>
<dbReference type="InterPro" id="IPR036690">
    <property type="entry name" value="Fdx_antiC-bd_sf"/>
</dbReference>
<gene>
    <name evidence="15 20" type="primary">pheT</name>
    <name evidence="20" type="ORF">A5CPEGH6_22550</name>
</gene>
<dbReference type="NCBIfam" id="TIGR00472">
    <property type="entry name" value="pheT_bact"/>
    <property type="match status" value="1"/>
</dbReference>
<dbReference type="InterPro" id="IPR041616">
    <property type="entry name" value="PheRS_beta_core"/>
</dbReference>
<comment type="subcellular location">
    <subcellularLocation>
        <location evidence="1 15">Cytoplasm</location>
    </subcellularLocation>
</comment>
<evidence type="ECO:0000256" key="14">
    <source>
        <dbReference type="ARBA" id="ARBA00049255"/>
    </source>
</evidence>
<dbReference type="InterPro" id="IPR004532">
    <property type="entry name" value="Phe-tRNA-ligase_IIc_bsu_bact"/>
</dbReference>
<evidence type="ECO:0000256" key="8">
    <source>
        <dbReference type="ARBA" id="ARBA00022741"/>
    </source>
</evidence>
<dbReference type="GO" id="GO:0004826">
    <property type="term" value="F:phenylalanine-tRNA ligase activity"/>
    <property type="evidence" value="ECO:0007669"/>
    <property type="project" value="UniProtKB-UniRule"/>
</dbReference>
<dbReference type="PROSITE" id="PS50886">
    <property type="entry name" value="TRBD"/>
    <property type="match status" value="1"/>
</dbReference>
<evidence type="ECO:0000313" key="21">
    <source>
        <dbReference type="Proteomes" id="UP000319374"/>
    </source>
</evidence>
<dbReference type="SMART" id="SM00873">
    <property type="entry name" value="B3_4"/>
    <property type="match status" value="1"/>
</dbReference>
<evidence type="ECO:0000256" key="16">
    <source>
        <dbReference type="PROSITE-ProRule" id="PRU00209"/>
    </source>
</evidence>
<dbReference type="SUPFAM" id="SSF54991">
    <property type="entry name" value="Anticodon-binding domain of PheRS"/>
    <property type="match status" value="1"/>
</dbReference>
<feature type="binding site" evidence="15">
    <location>
        <position position="480"/>
    </location>
    <ligand>
        <name>Mg(2+)</name>
        <dbReference type="ChEBI" id="CHEBI:18420"/>
        <note>shared with alpha subunit</note>
    </ligand>
</feature>
<dbReference type="PANTHER" id="PTHR10947:SF0">
    <property type="entry name" value="PHENYLALANINE--TRNA LIGASE BETA SUBUNIT"/>
    <property type="match status" value="1"/>
</dbReference>
<dbReference type="InterPro" id="IPR009061">
    <property type="entry name" value="DNA-bd_dom_put_sf"/>
</dbReference>
<feature type="binding site" evidence="15">
    <location>
        <position position="470"/>
    </location>
    <ligand>
        <name>Mg(2+)</name>
        <dbReference type="ChEBI" id="CHEBI:18420"/>
        <note>shared with alpha subunit</note>
    </ligand>
</feature>
<dbReference type="InterPro" id="IPR020825">
    <property type="entry name" value="Phe-tRNA_synthase-like_B3/B4"/>
</dbReference>
<dbReference type="InterPro" id="IPR033714">
    <property type="entry name" value="tRNA_bind_bactPheRS"/>
</dbReference>
<evidence type="ECO:0000256" key="7">
    <source>
        <dbReference type="ARBA" id="ARBA00022723"/>
    </source>
</evidence>
<sequence length="822" mass="91076">MNISYNWLKRYLPTELPAGEIARILTDIGLEVEGFEKIETVRGGLQGVVVAEVLTCTDHPDSDHLHLTTVDVGSGEPLQIVCGAPNCRAGLKVLCATVGAVLYPGGGEEEFKIKRSKIRGVESLGMLCAEDELGIGTAHDGIMELPSDAPVGMAAREYLHIEDDYLIQIGLTPNRVDAASHIGVARDLAAYLRSRGERIEVQWPDVSAFAPDNRDLPVKIRVENTEAAPRYAGVTVTGCKIGPSPEWMQNCLRAAGIHPKNNLVDITNFVLFELGQPLHAFDAAKIEGREVVVRTCADGTPFVTLDGVERKLTSQDLMICSAERPMCIAGVFGGLDSGIGDGTTDVFIESAYFNPVWVRKTAKRFGLNTDSSFRFERGADPNLQVYAAKRAALLMKELAGGTISSDVTDIYPAPIGDFVFDVSLRRINALIGKEIPEETLRRIIGALEVKILAEKGDGELTVAVPPYRVDVRREADLVEEILRIYGYNNVELPAHVRSTLSYAPRPDRNRLMNLAADFLSANGFTEIMSNSLTKGAYYEGLTSCPAERCVRILNPLSADLNVMRQTLLFNMLEAVALNVNRKNGDLKLYEFGNCYFYDEAKRSEADRLAPYSEEYRLAIAVTGVSTPHSWNTKPGKASFFTLRAVAEKLLRRFGIDIYALETETLESDLFSEGLTMALNGRELLRIGSVAPAIRRRTDLKQEVYFLEMNFDVLVRSTRKHRIVAAELSKFPEVKRDLALLIDKRVTFSELRDAAFAAERKLLRSVSLFDVYEGDKLPEGKKSYALSFVLEDKTRTLDEKTIERVMGNLVRQFEQRCGAQVRA</sequence>
<dbReference type="AlphaFoldDB" id="A0A4Y1X2S2"/>
<dbReference type="SUPFAM" id="SSF50249">
    <property type="entry name" value="Nucleic acid-binding proteins"/>
    <property type="match status" value="1"/>
</dbReference>
<dbReference type="Pfam" id="PF03483">
    <property type="entry name" value="B3_4"/>
    <property type="match status" value="1"/>
</dbReference>
<dbReference type="FunFam" id="3.30.70.380:FF:000001">
    <property type="entry name" value="Phenylalanine--tRNA ligase beta subunit"/>
    <property type="match status" value="1"/>
</dbReference>
<keyword evidence="5 16" id="KW-0820">tRNA-binding</keyword>
<dbReference type="InterPro" id="IPR005147">
    <property type="entry name" value="tRNA_synthase_B5-dom"/>
</dbReference>
<keyword evidence="13 15" id="KW-0030">Aminoacyl-tRNA synthetase</keyword>
<dbReference type="NCBIfam" id="NF045760">
    <property type="entry name" value="YtpR"/>
    <property type="match status" value="1"/>
</dbReference>
<keyword evidence="9 15" id="KW-0067">ATP-binding</keyword>
<dbReference type="InterPro" id="IPR045060">
    <property type="entry name" value="Phe-tRNA-ligase_IIc_bsu"/>
</dbReference>
<proteinExistence type="inferred from homology"/>
<keyword evidence="11 16" id="KW-0694">RNA-binding</keyword>